<name>A0A486XTD7_9GAMM</name>
<accession>A0A486XTD7</accession>
<dbReference type="EMBL" id="CAAJGR010000007">
    <property type="protein sequence ID" value="VHO05844.1"/>
    <property type="molecule type" value="Genomic_DNA"/>
</dbReference>
<gene>
    <name evidence="1" type="ORF">BAL341_2930</name>
</gene>
<evidence type="ECO:0000313" key="1">
    <source>
        <dbReference type="EMBL" id="VHO05844.1"/>
    </source>
</evidence>
<organism evidence="1">
    <name type="scientific">Rheinheimera sp. BAL341</name>
    <dbReference type="NCBI Taxonomy" id="1708203"/>
    <lineage>
        <taxon>Bacteria</taxon>
        <taxon>Pseudomonadati</taxon>
        <taxon>Pseudomonadota</taxon>
        <taxon>Gammaproteobacteria</taxon>
        <taxon>Chromatiales</taxon>
        <taxon>Chromatiaceae</taxon>
        <taxon>Rheinheimera</taxon>
    </lineage>
</organism>
<sequence length="58" mass="6721">MISLFTRAKSAHIWWLPFCLDIARGHGPDLVTAINEALAFLAQRWKRQNLTRDKKWGA</sequence>
<protein>
    <submittedName>
        <fullName evidence="1">IS element transposase</fullName>
    </submittedName>
</protein>
<reference evidence="1" key="1">
    <citation type="submission" date="2019-04" db="EMBL/GenBank/DDBJ databases">
        <authorList>
            <person name="Brambilla D."/>
        </authorList>
    </citation>
    <scope>NUCLEOTIDE SEQUENCE</scope>
    <source>
        <strain evidence="1">BAL1</strain>
    </source>
</reference>
<proteinExistence type="predicted"/>
<dbReference type="AlphaFoldDB" id="A0A486XTD7"/>